<protein>
    <submittedName>
        <fullName evidence="9">Nucleoporin nup211</fullName>
    </submittedName>
</protein>
<evidence type="ECO:0000259" key="7">
    <source>
        <dbReference type="Pfam" id="PF25481"/>
    </source>
</evidence>
<dbReference type="PANTHER" id="PTHR18898">
    <property type="entry name" value="NUCLEOPROTEIN TPR-RELATED"/>
    <property type="match status" value="1"/>
</dbReference>
<name>W1QJS5_OGAPD</name>
<feature type="coiled-coil region" evidence="4">
    <location>
        <begin position="713"/>
        <end position="747"/>
    </location>
</feature>
<dbReference type="InterPro" id="IPR057974">
    <property type="entry name" value="NUA/TPR/MLP1-2-like_dom"/>
</dbReference>
<feature type="coiled-coil region" evidence="4">
    <location>
        <begin position="808"/>
        <end position="1123"/>
    </location>
</feature>
<dbReference type="Pfam" id="PF07926">
    <property type="entry name" value="TPR_MLP1_2"/>
    <property type="match status" value="1"/>
</dbReference>
<sequence>METTSDNELNAAQAQSSAGVADSGNVEIVCTFFQLDPGTVSQPDVVNKLLAKMNEFQELSASKQVLELDFEQFRHTASRKIELLVDDSQKKAREAEELHKQVDVLKQEKTQVVETSRETAQKIGELEAKVAQEAESKRTAYQLLDKKQQEVIDLGQEIGRLSELNKTLRENVFGLESAKENAVSESLKAKFETTRLEQELQLTKQTSSWFETELNRKADELARLREESRSQKTALQSELETLKQEYAVAKSSVQTLSDSLQEISVKHNKTLVEVKNLRDKLAVQQQEFAEEMASKDRLNQLLEKSANDRKQRIEELEKMYAELSERVASEEADYKQQFETLQEQLTAKETELREIETTMANQSDYDTTNVLGDLGRGNSVVLTPSSQKVLKSMGETYSVTELVSESNRLRKELNKEKRLRARVESELGAIFKELEARMPLLQSYKDKCEEYEARQTQLSAILDSMKKENSVLAGQHDALRKKQEETLVQVRELTQYNTDLKRQVAVLLAQVTLRDSGEEPLSRAEKQQLGALVERPEETETASLITERLSTFRNIPELLEKNRQLLAVSRRLGNELERGESHADEAENEALEKATQAIQKLQQQLQQTETRLEAVSNSRDMLQKLVEGREADKSPAADVSRLQTLAEEQQKQMESLKKDYGVTIENLNVQVRELTGEKLQLSLDLSRARSSCELLAEQNRSAAYLHELAKSEAAELKKSAGLMQQNLTRLETRVQQLTEELLASKSSQSGLEARVKALMSEKSLWQSMESRLRADINGLVDEKTRLTMTIAKMQALDNERTASYEAATARLGENLAAVEKELQSTRAKLESNNEEIKRILHSKNSDAQMYQKRIDALSGELASLRESLASKSSNVEQLSEQLATVNRKYQEISDRKNSAMTAINASGDTAEDVVTLKRELTQTLEDLELANANAEQYKEVANAAERELAALNETYEKFRQASEESELARTADYEKLQGELAQALEQRDRLEKRVSELDAANRELQAKVGELGATIDSFDAVKKDYESQFAKLRDEMGSVQAVLREKQQEVAGKSDEWQQLVAEREKAQGLVDELKQRVQGLEAQLADARADVSAAEERLEQEKQELVRELRAKEARVTELDVQNRTLINQLESRVSVGDVGEDGDMKSLITYLHREKDSLAQQLEYARVEEKRLRQAASLAQSEAAEARAELARVQEESASSTKYTEVLAEMQATGHELELFKDNNRQLREENSRLAARLEQLEQRAAAAEQKCGPLEQQVAQLQSELEIRESQQQLVVSQMEYWKKRVEEKGEESGSMAEVASLQSELEAARKSERQLQERYDKLRAEAQDKLNKSRVARQQLNTEKDALAARIRELEQQVQQAQQVQQVQPDSSTAELEQKVRDAVAASSRIKVDYDIQVNRLEAEISRLKAEIKQSQPVDEAAIRQQIKAECDAELEAHKKRIRAPVQAKINEVIEQRWKARKEELEKEYVQKQGATDELLKRFEQEKEQLKKDTTAAIRKETEFKENILKKQLASLREKVKTLEAKRPAEDDRADEKRAKTDN</sequence>
<keyword evidence="2 4" id="KW-0175">Coiled coil</keyword>
<feature type="domain" description="NUA/TPR/MLP1-2-like" evidence="8">
    <location>
        <begin position="477"/>
        <end position="580"/>
    </location>
</feature>
<comment type="caution">
    <text evidence="9">The sequence shown here is derived from an EMBL/GenBank/DDBJ whole genome shotgun (WGS) entry which is preliminary data.</text>
</comment>
<organism evidence="9 10">
    <name type="scientific">Ogataea parapolymorpha (strain ATCC 26012 / BCRC 20466 / JCM 22074 / NRRL Y-7560 / DL-1)</name>
    <name type="common">Yeast</name>
    <name type="synonym">Hansenula polymorpha</name>
    <dbReference type="NCBI Taxonomy" id="871575"/>
    <lineage>
        <taxon>Eukaryota</taxon>
        <taxon>Fungi</taxon>
        <taxon>Dikarya</taxon>
        <taxon>Ascomycota</taxon>
        <taxon>Saccharomycotina</taxon>
        <taxon>Pichiomycetes</taxon>
        <taxon>Pichiales</taxon>
        <taxon>Pichiaceae</taxon>
        <taxon>Ogataea</taxon>
    </lineage>
</organism>
<dbReference type="STRING" id="871575.W1QJS5"/>
<dbReference type="Pfam" id="PF25785">
    <property type="entry name" value="TPR"/>
    <property type="match status" value="1"/>
</dbReference>
<dbReference type="HOGENOM" id="CLU_246542_0_0_1"/>
<keyword evidence="3" id="KW-0539">Nucleus</keyword>
<comment type="subcellular location">
    <subcellularLocation>
        <location evidence="1">Nucleus</location>
    </subcellularLocation>
</comment>
<evidence type="ECO:0000259" key="8">
    <source>
        <dbReference type="Pfam" id="PF25785"/>
    </source>
</evidence>
<feature type="coiled-coil region" evidence="4">
    <location>
        <begin position="211"/>
        <end position="358"/>
    </location>
</feature>
<dbReference type="Proteomes" id="UP000008673">
    <property type="component" value="Unassembled WGS sequence"/>
</dbReference>
<accession>W1QJS5</accession>
<proteinExistence type="predicted"/>
<evidence type="ECO:0000256" key="5">
    <source>
        <dbReference type="SAM" id="MobiDB-lite"/>
    </source>
</evidence>
<feature type="domain" description="Nucleoprotein TPR/MPL1" evidence="7">
    <location>
        <begin position="184"/>
        <end position="262"/>
    </location>
</feature>
<feature type="coiled-coil region" evidence="4">
    <location>
        <begin position="569"/>
        <end position="684"/>
    </location>
</feature>
<dbReference type="GO" id="GO:0017056">
    <property type="term" value="F:structural constituent of nuclear pore"/>
    <property type="evidence" value="ECO:0007669"/>
    <property type="project" value="TreeGrafter"/>
</dbReference>
<dbReference type="GO" id="GO:0006606">
    <property type="term" value="P:protein import into nucleus"/>
    <property type="evidence" value="ECO:0007669"/>
    <property type="project" value="InterPro"/>
</dbReference>
<dbReference type="GeneID" id="25774286"/>
<dbReference type="GO" id="GO:0005643">
    <property type="term" value="C:nuclear pore"/>
    <property type="evidence" value="ECO:0007669"/>
    <property type="project" value="TreeGrafter"/>
</dbReference>
<dbReference type="OMA" id="HAQQNYE"/>
<keyword evidence="10" id="KW-1185">Reference proteome</keyword>
<dbReference type="RefSeq" id="XP_013936689.1">
    <property type="nucleotide sequence ID" value="XM_014081214.1"/>
</dbReference>
<evidence type="ECO:0000256" key="1">
    <source>
        <dbReference type="ARBA" id="ARBA00004123"/>
    </source>
</evidence>
<evidence type="ECO:0000256" key="2">
    <source>
        <dbReference type="ARBA" id="ARBA00023054"/>
    </source>
</evidence>
<dbReference type="PANTHER" id="PTHR18898:SF2">
    <property type="entry name" value="NUCLEOPROTEIN TPR"/>
    <property type="match status" value="1"/>
</dbReference>
<feature type="coiled-coil region" evidence="4">
    <location>
        <begin position="88"/>
        <end position="115"/>
    </location>
</feature>
<evidence type="ECO:0000313" key="9">
    <source>
        <dbReference type="EMBL" id="ESX02103.1"/>
    </source>
</evidence>
<feature type="coiled-coil region" evidence="4">
    <location>
        <begin position="399"/>
        <end position="468"/>
    </location>
</feature>
<dbReference type="OrthoDB" id="343070at2759"/>
<dbReference type="GO" id="GO:0006406">
    <property type="term" value="P:mRNA export from nucleus"/>
    <property type="evidence" value="ECO:0007669"/>
    <property type="project" value="TreeGrafter"/>
</dbReference>
<evidence type="ECO:0000256" key="3">
    <source>
        <dbReference type="ARBA" id="ARBA00023242"/>
    </source>
</evidence>
<dbReference type="eggNOG" id="KOG4674">
    <property type="taxonomic scope" value="Eukaryota"/>
</dbReference>
<feature type="domain" description="Nucleoprotein TPR/MLP1-2" evidence="6">
    <location>
        <begin position="1008"/>
        <end position="1133"/>
    </location>
</feature>
<dbReference type="InterPro" id="IPR057577">
    <property type="entry name" value="Nucleoprot-TPR/MLP1_dom"/>
</dbReference>
<evidence type="ECO:0000313" key="10">
    <source>
        <dbReference type="Proteomes" id="UP000008673"/>
    </source>
</evidence>
<dbReference type="InterPro" id="IPR012929">
    <property type="entry name" value="Nucleoprot-TPR/MLP1-2_dom"/>
</dbReference>
<evidence type="ECO:0000256" key="4">
    <source>
        <dbReference type="SAM" id="Coils"/>
    </source>
</evidence>
<reference evidence="9 10" key="1">
    <citation type="journal article" date="2013" name="BMC Genomics">
        <title>Genome sequence and analysis of methylotrophic yeast Hansenula polymorpha DL1.</title>
        <authorList>
            <person name="Ravin N.V."/>
            <person name="Eldarov M.A."/>
            <person name="Kadnikov V.V."/>
            <person name="Beletsky A.V."/>
            <person name="Schneider J."/>
            <person name="Mardanova E.S."/>
            <person name="Smekalova E.M."/>
            <person name="Zvereva M.I."/>
            <person name="Dontsova O.A."/>
            <person name="Mardanov A.V."/>
            <person name="Skryabin K.G."/>
        </authorList>
    </citation>
    <scope>NUCLEOTIDE SEQUENCE [LARGE SCALE GENOMIC DNA]</scope>
    <source>
        <strain evidence="10">ATCC 26012 / BCRC 20466 / JCM 22074 / NRRL Y-7560 / DL-1</strain>
    </source>
</reference>
<gene>
    <name evidence="9" type="ORF">HPODL_04863</name>
</gene>
<feature type="coiled-coil region" evidence="4">
    <location>
        <begin position="1302"/>
        <end position="1368"/>
    </location>
</feature>
<feature type="region of interest" description="Disordered" evidence="5">
    <location>
        <begin position="1528"/>
        <end position="1547"/>
    </location>
</feature>
<dbReference type="EMBL" id="AEOI02000004">
    <property type="protein sequence ID" value="ESX02103.1"/>
    <property type="molecule type" value="Genomic_DNA"/>
</dbReference>
<dbReference type="KEGG" id="opa:HPODL_04863"/>
<feature type="coiled-coil region" evidence="4">
    <location>
        <begin position="1171"/>
        <end position="1267"/>
    </location>
</feature>
<evidence type="ECO:0000259" key="6">
    <source>
        <dbReference type="Pfam" id="PF07926"/>
    </source>
</evidence>
<dbReference type="Pfam" id="PF25481">
    <property type="entry name" value="Nucleoprot-TPR"/>
    <property type="match status" value="1"/>
</dbReference>
<dbReference type="Gene3D" id="1.10.287.1490">
    <property type="match status" value="1"/>
</dbReference>